<dbReference type="Gene3D" id="2.40.30.10">
    <property type="entry name" value="Translation factors"/>
    <property type="match status" value="1"/>
</dbReference>
<organism evidence="6 7">
    <name type="scientific">Leptospira santarosai</name>
    <dbReference type="NCBI Taxonomy" id="28183"/>
    <lineage>
        <taxon>Bacteria</taxon>
        <taxon>Pseudomonadati</taxon>
        <taxon>Spirochaetota</taxon>
        <taxon>Spirochaetia</taxon>
        <taxon>Leptospirales</taxon>
        <taxon>Leptospiraceae</taxon>
        <taxon>Leptospira</taxon>
    </lineage>
</organism>
<dbReference type="InterPro" id="IPR023166">
    <property type="entry name" value="BaiN-like_dom_sf"/>
</dbReference>
<gene>
    <name evidence="6" type="ORF">XB16_0577</name>
</gene>
<dbReference type="Gene3D" id="1.10.8.260">
    <property type="entry name" value="HI0933 insert domain-like"/>
    <property type="match status" value="1"/>
</dbReference>
<name>A0A2P1QPU9_9LEPT</name>
<evidence type="ECO:0000259" key="5">
    <source>
        <dbReference type="Pfam" id="PF22780"/>
    </source>
</evidence>
<dbReference type="SUPFAM" id="SSF160996">
    <property type="entry name" value="HI0933 insert domain-like"/>
    <property type="match status" value="1"/>
</dbReference>
<sequence length="427" mass="47479">MVLGHAQKSDDGFPVVNSKSKERPKIAVIGGGAAGFFGAIQIASEGNCEVTLLEKGKQFLSKVKISGGGRCNVTHHCFDPETLSKNYPRGEKELRWAFEVFGPKDVIRWYERRGVLLKTEADGRMFPVTDSSETVLQVLIQEAKKTGIKLKIGIEIYSIKPIPDSKFQIKLKDGDILEFDKILFATGSGRKAWNWLQALGHTISDPVPSLFTFKIVDPRLEGLSGLAFEKAECSLVEFGYSQFGPLLVTHWGVSGPAILKLSAKGARELFDKGYETTLRVDFVPGIKKDEVRKRIEKEKELHPSKFISNAPILGIPRRYWERILKIHSIDLSKKWSDLSSKNLHGITEELTDARFKISGKGEFKDEFVTCGGVNRKEVNFKTMESKIVPGIYFAGEVLDVDGATGGFNFQNAWTTSYIAARGILDSV</sequence>
<feature type="domain" description="RsdA/BaiN/AoA(So)-like insert" evidence="5">
    <location>
        <begin position="207"/>
        <end position="368"/>
    </location>
</feature>
<dbReference type="InterPro" id="IPR004792">
    <property type="entry name" value="BaiN-like"/>
</dbReference>
<evidence type="ECO:0000313" key="7">
    <source>
        <dbReference type="Proteomes" id="UP000033961"/>
    </source>
</evidence>
<reference evidence="6 7" key="1">
    <citation type="journal article" date="2015" name="Genome Announc.">
        <title>Draft Genome Sequences of Leptospira santarosai Strains U160, U164, and U233, Isolated from Asymptomatic Cattle.</title>
        <authorList>
            <person name="Kremer F.S."/>
            <person name="Eslabao M.R."/>
            <person name="Provisor M."/>
            <person name="Woloski R.D."/>
            <person name="Ramires O.V."/>
            <person name="Moreno L.Z."/>
            <person name="Moreno A.M."/>
            <person name="Hamond C."/>
            <person name="Lilenbaum W."/>
            <person name="Dellagostin O.A."/>
        </authorList>
    </citation>
    <scope>NUCLEOTIDE SEQUENCE [LARGE SCALE GENOMIC DNA]</scope>
    <source>
        <strain evidence="6 7">U160</strain>
    </source>
</reference>
<accession>A0A2P1QPU9</accession>
<dbReference type="PANTHER" id="PTHR42887:SF2">
    <property type="entry name" value="OS12G0638800 PROTEIN"/>
    <property type="match status" value="1"/>
</dbReference>
<feature type="domain" description="RsdA/BaiN/AoA(So)-like Rossmann fold-like" evidence="4">
    <location>
        <begin position="25"/>
        <end position="421"/>
    </location>
</feature>
<dbReference type="PANTHER" id="PTHR42887">
    <property type="entry name" value="OS12G0638800 PROTEIN"/>
    <property type="match status" value="1"/>
</dbReference>
<protein>
    <submittedName>
        <fullName evidence="6">Flavoprotein family protein</fullName>
    </submittedName>
</protein>
<proteinExistence type="predicted"/>
<dbReference type="NCBIfam" id="TIGR00275">
    <property type="entry name" value="aminoacetone oxidase family FAD-binding enzyme"/>
    <property type="match status" value="1"/>
</dbReference>
<dbReference type="InterPro" id="IPR057661">
    <property type="entry name" value="RsdA/BaiN/AoA(So)_Rossmann"/>
</dbReference>
<dbReference type="InterPro" id="IPR055178">
    <property type="entry name" value="RsdA/BaiN/AoA(So)-like_dom"/>
</dbReference>
<evidence type="ECO:0000313" key="6">
    <source>
        <dbReference type="EMBL" id="AVQ10921.1"/>
    </source>
</evidence>
<keyword evidence="2" id="KW-0285">Flavoprotein</keyword>
<evidence type="ECO:0000256" key="1">
    <source>
        <dbReference type="ARBA" id="ARBA00001974"/>
    </source>
</evidence>
<evidence type="ECO:0000256" key="2">
    <source>
        <dbReference type="ARBA" id="ARBA00022630"/>
    </source>
</evidence>
<dbReference type="PRINTS" id="PR00368">
    <property type="entry name" value="FADPNR"/>
</dbReference>
<dbReference type="Pfam" id="PF03486">
    <property type="entry name" value="HI0933_like"/>
    <property type="match status" value="1"/>
</dbReference>
<evidence type="ECO:0000256" key="3">
    <source>
        <dbReference type="ARBA" id="ARBA00022827"/>
    </source>
</evidence>
<dbReference type="Pfam" id="PF22780">
    <property type="entry name" value="HI0933_like_1st"/>
    <property type="match status" value="1"/>
</dbReference>
<comment type="cofactor">
    <cofactor evidence="1">
        <name>FAD</name>
        <dbReference type="ChEBI" id="CHEBI:57692"/>
    </cofactor>
</comment>
<dbReference type="AlphaFoldDB" id="A0A2P1QPU9"/>
<dbReference type="EMBL" id="CP027843">
    <property type="protein sequence ID" value="AVQ10921.1"/>
    <property type="molecule type" value="Genomic_DNA"/>
</dbReference>
<evidence type="ECO:0000259" key="4">
    <source>
        <dbReference type="Pfam" id="PF03486"/>
    </source>
</evidence>
<keyword evidence="3" id="KW-0274">FAD</keyword>
<dbReference type="Proteomes" id="UP000033961">
    <property type="component" value="Chromosome I"/>
</dbReference>
<dbReference type="InterPro" id="IPR036188">
    <property type="entry name" value="FAD/NAD-bd_sf"/>
</dbReference>
<dbReference type="Gene3D" id="3.50.50.60">
    <property type="entry name" value="FAD/NAD(P)-binding domain"/>
    <property type="match status" value="1"/>
</dbReference>
<dbReference type="SUPFAM" id="SSF51905">
    <property type="entry name" value="FAD/NAD(P)-binding domain"/>
    <property type="match status" value="1"/>
</dbReference>